<dbReference type="EMBL" id="JAKMYX010000237">
    <property type="protein sequence ID" value="MDH5924527.1"/>
    <property type="molecule type" value="Genomic_DNA"/>
</dbReference>
<reference evidence="2" key="1">
    <citation type="submission" date="2022-01" db="EMBL/GenBank/DDBJ databases">
        <title>Vibrio aestuarianus Clade A and Clade B isolates are associated with Pacific oyster (Crassostrea gigas) disease outbreaks across Ireland.</title>
        <authorList>
            <person name="Coyle N."/>
            <person name="O'Toole C."/>
            <person name="Thomas J.C.L."/>
            <person name="Ryder D."/>
            <person name="Cheslett D."/>
            <person name="Feist S."/>
            <person name="Bean T."/>
            <person name="Joseph A."/>
            <person name="Waina A."/>
            <person name="Feil E."/>
            <person name="Verner-Jeffreys D.W."/>
        </authorList>
    </citation>
    <scope>NUCLEOTIDE SEQUENCE</scope>
    <source>
        <strain evidence="2">S/17/14 A</strain>
    </source>
</reference>
<dbReference type="Proteomes" id="UP001159663">
    <property type="component" value="Unassembled WGS sequence"/>
</dbReference>
<dbReference type="InterPro" id="IPR025048">
    <property type="entry name" value="DUF3987"/>
</dbReference>
<protein>
    <submittedName>
        <fullName evidence="2">DUF3987 domain-containing protein</fullName>
    </submittedName>
</protein>
<dbReference type="RefSeq" id="WP_280534915.1">
    <property type="nucleotide sequence ID" value="NZ_JAKMYX010000237.1"/>
</dbReference>
<name>A0AA43JYM8_VIBSP</name>
<proteinExistence type="predicted"/>
<accession>A0AA43JYM8</accession>
<dbReference type="Pfam" id="PF13148">
    <property type="entry name" value="DUF3987"/>
    <property type="match status" value="1"/>
</dbReference>
<comment type="caution">
    <text evidence="2">The sequence shown here is derived from an EMBL/GenBank/DDBJ whole genome shotgun (WGS) entry which is preliminary data.</text>
</comment>
<sequence>MFKESFIKFINNLFSKKPSETALEKKNGVPKQVEGEESQILERIESNRSALSAEGRSVVFNEDERRSYEWIEMNESTLSIEERLLAFDEGERRSYEWIEMNESIPSIEERLPVYYWEGEKGVKLAETRGAGSLGEKHGGEVKGLKERQGIEWEEPRLIESPKAIPLNREMLPRILVDYVFDGAKSINNGSPEYVAVAITIAAASLIGCTALITPKRIDKGWKIHPVLWGLAIGGPSSYKTPLMKLGLEPLIRAQEDVIDVFNEKKINEQEAKNAVIEKKIEQLKQKLKEACELEDNDQIRSVNEELSSLKVLSNAKREVTVNDATPEAFVRKLADNPLGVLLFRDEMSGAFAYMNKQGREQERALYLEGFNASRSKYVMERVGSGSLTLEMIFIAMLGGIQPQMFKSLLLDRQRGKSDDGFIERFQLAVWPDRDAGQYTDFSLSSELKEGVYRVFKLIAQLGNLEKPESYNFDDEAQDLWDGWSKDFHNRVNSLSESDQSMEMKYPALVAKLALVFQIVSEADKCTAEKLTTSRKVSVSHLTMALHWLDFLRSHSRKIQSLVEDQRDPSVVSLLAKLSSFDGSFTKHQLSQKCWKFLTTKEDRDRALSVLEQSGYIKKVTKPKMMYLVHPDYCLVKN</sequence>
<evidence type="ECO:0000256" key="1">
    <source>
        <dbReference type="SAM" id="Coils"/>
    </source>
</evidence>
<evidence type="ECO:0000313" key="2">
    <source>
        <dbReference type="EMBL" id="MDH5924527.1"/>
    </source>
</evidence>
<evidence type="ECO:0000313" key="3">
    <source>
        <dbReference type="Proteomes" id="UP001159663"/>
    </source>
</evidence>
<gene>
    <name evidence="2" type="ORF">L8R85_26485</name>
</gene>
<feature type="coiled-coil region" evidence="1">
    <location>
        <begin position="266"/>
        <end position="300"/>
    </location>
</feature>
<organism evidence="2 3">
    <name type="scientific">Vibrio splendidus</name>
    <dbReference type="NCBI Taxonomy" id="29497"/>
    <lineage>
        <taxon>Bacteria</taxon>
        <taxon>Pseudomonadati</taxon>
        <taxon>Pseudomonadota</taxon>
        <taxon>Gammaproteobacteria</taxon>
        <taxon>Vibrionales</taxon>
        <taxon>Vibrionaceae</taxon>
        <taxon>Vibrio</taxon>
    </lineage>
</organism>
<dbReference type="AlphaFoldDB" id="A0AA43JYM8"/>
<keyword evidence="1" id="KW-0175">Coiled coil</keyword>